<evidence type="ECO:0000256" key="1">
    <source>
        <dbReference type="SAM" id="MobiDB-lite"/>
    </source>
</evidence>
<protein>
    <submittedName>
        <fullName evidence="2">Uncharacterized protein</fullName>
    </submittedName>
</protein>
<proteinExistence type="predicted"/>
<organism evidence="2 3">
    <name type="scientific">Crenichthys baileyi</name>
    <name type="common">White River springfish</name>
    <dbReference type="NCBI Taxonomy" id="28760"/>
    <lineage>
        <taxon>Eukaryota</taxon>
        <taxon>Metazoa</taxon>
        <taxon>Chordata</taxon>
        <taxon>Craniata</taxon>
        <taxon>Vertebrata</taxon>
        <taxon>Euteleostomi</taxon>
        <taxon>Actinopterygii</taxon>
        <taxon>Neopterygii</taxon>
        <taxon>Teleostei</taxon>
        <taxon>Neoteleostei</taxon>
        <taxon>Acanthomorphata</taxon>
        <taxon>Ovalentaria</taxon>
        <taxon>Atherinomorphae</taxon>
        <taxon>Cyprinodontiformes</taxon>
        <taxon>Goodeidae</taxon>
        <taxon>Crenichthys</taxon>
    </lineage>
</organism>
<gene>
    <name evidence="2" type="ORF">CRENBAI_026878</name>
</gene>
<comment type="caution">
    <text evidence="2">The sequence shown here is derived from an EMBL/GenBank/DDBJ whole genome shotgun (WGS) entry which is preliminary data.</text>
</comment>
<feature type="region of interest" description="Disordered" evidence="1">
    <location>
        <begin position="73"/>
        <end position="108"/>
    </location>
</feature>
<feature type="compositionally biased region" description="Polar residues" evidence="1">
    <location>
        <begin position="99"/>
        <end position="108"/>
    </location>
</feature>
<dbReference type="Proteomes" id="UP001311232">
    <property type="component" value="Unassembled WGS sequence"/>
</dbReference>
<sequence>MARSTERSRKLVSDRALGHVLTSRTEAELHDSDFLSSEGFRQQTAVSHCWWLQNTSSVLIRVHVLVPAAGSPSRTLAPAPDPLCCPQTSNRADGGVVPSGSTSLSRNLKQSCRNPVRFSVGGFFSSDSEV</sequence>
<evidence type="ECO:0000313" key="2">
    <source>
        <dbReference type="EMBL" id="KAK5608357.1"/>
    </source>
</evidence>
<reference evidence="2 3" key="1">
    <citation type="submission" date="2021-06" db="EMBL/GenBank/DDBJ databases">
        <authorList>
            <person name="Palmer J.M."/>
        </authorList>
    </citation>
    <scope>NUCLEOTIDE SEQUENCE [LARGE SCALE GENOMIC DNA]</scope>
    <source>
        <strain evidence="2 3">MEX-2019</strain>
        <tissue evidence="2">Muscle</tissue>
    </source>
</reference>
<name>A0AAV9RHD7_9TELE</name>
<dbReference type="AlphaFoldDB" id="A0AAV9RHD7"/>
<evidence type="ECO:0000313" key="3">
    <source>
        <dbReference type="Proteomes" id="UP001311232"/>
    </source>
</evidence>
<accession>A0AAV9RHD7</accession>
<keyword evidence="3" id="KW-1185">Reference proteome</keyword>
<dbReference type="EMBL" id="JAHHUM010001820">
    <property type="protein sequence ID" value="KAK5608357.1"/>
    <property type="molecule type" value="Genomic_DNA"/>
</dbReference>